<evidence type="ECO:0000313" key="3">
    <source>
        <dbReference type="EMBL" id="MBV4537237.1"/>
    </source>
</evidence>
<dbReference type="AlphaFoldDB" id="A0A923G364"/>
<dbReference type="Proteomes" id="UP000599879">
    <property type="component" value="Unassembled WGS sequence"/>
</dbReference>
<dbReference type="InterPro" id="IPR036291">
    <property type="entry name" value="NAD(P)-bd_dom_sf"/>
</dbReference>
<dbReference type="PRINTS" id="PR00081">
    <property type="entry name" value="GDHRDH"/>
</dbReference>
<protein>
    <submittedName>
        <fullName evidence="2">SDR family oxidoreductase</fullName>
    </submittedName>
</protein>
<comment type="similarity">
    <text evidence="1">Belongs to the short-chain dehydrogenases/reductases (SDR) family.</text>
</comment>
<dbReference type="PANTHER" id="PTHR42760:SF124">
    <property type="entry name" value="SHORT-CHAIN DEHYDROGENASE_REDUCTASE"/>
    <property type="match status" value="1"/>
</dbReference>
<dbReference type="EMBL" id="JABWRE020000001">
    <property type="protein sequence ID" value="MBV4537237.1"/>
    <property type="molecule type" value="Genomic_DNA"/>
</dbReference>
<evidence type="ECO:0000313" key="2">
    <source>
        <dbReference type="EMBL" id="MBC3443315.1"/>
    </source>
</evidence>
<organism evidence="2">
    <name type="scientific">Pseudomonas urmiensis</name>
    <dbReference type="NCBI Taxonomy" id="2745493"/>
    <lineage>
        <taxon>Bacteria</taxon>
        <taxon>Pseudomonadati</taxon>
        <taxon>Pseudomonadota</taxon>
        <taxon>Gammaproteobacteria</taxon>
        <taxon>Pseudomonadales</taxon>
        <taxon>Pseudomonadaceae</taxon>
        <taxon>Pseudomonas</taxon>
    </lineage>
</organism>
<dbReference type="GO" id="GO:0016616">
    <property type="term" value="F:oxidoreductase activity, acting on the CH-OH group of donors, NAD or NADP as acceptor"/>
    <property type="evidence" value="ECO:0007669"/>
    <property type="project" value="TreeGrafter"/>
</dbReference>
<dbReference type="Gene3D" id="3.40.50.720">
    <property type="entry name" value="NAD(P)-binding Rossmann-like Domain"/>
    <property type="match status" value="1"/>
</dbReference>
<reference evidence="2" key="1">
    <citation type="journal article" date="2020" name="Microorganisms">
        <title>Reliable Identification of Environmental Pseudomonas Isolates Using the rpoD Gene.</title>
        <authorList>
            <consortium name="The Broad Institute Genome Sequencing Platform"/>
            <person name="Girard L."/>
            <person name="Lood C."/>
            <person name="Rokni-Zadeh H."/>
            <person name="van Noort V."/>
            <person name="Lavigne R."/>
            <person name="De Mot R."/>
        </authorList>
    </citation>
    <scope>NUCLEOTIDE SEQUENCE</scope>
    <source>
        <strain evidence="2">SWRI10</strain>
    </source>
</reference>
<gene>
    <name evidence="3" type="ORF">HU737_014770</name>
    <name evidence="2" type="ORF">HU737_21705</name>
</gene>
<dbReference type="SUPFAM" id="SSF51735">
    <property type="entry name" value="NAD(P)-binding Rossmann-fold domains"/>
    <property type="match status" value="1"/>
</dbReference>
<name>A0A923G364_9PSED</name>
<accession>A0A923G364</accession>
<dbReference type="EMBL" id="JABWRE010000022">
    <property type="protein sequence ID" value="MBC3443315.1"/>
    <property type="molecule type" value="Genomic_DNA"/>
</dbReference>
<dbReference type="InterPro" id="IPR002347">
    <property type="entry name" value="SDR_fam"/>
</dbReference>
<evidence type="ECO:0000256" key="1">
    <source>
        <dbReference type="ARBA" id="ARBA00006484"/>
    </source>
</evidence>
<reference evidence="2" key="2">
    <citation type="submission" date="2020-07" db="EMBL/GenBank/DDBJ databases">
        <authorList>
            <person name="Lood C."/>
            <person name="Girard L."/>
        </authorList>
    </citation>
    <scope>NUCLEOTIDE SEQUENCE</scope>
    <source>
        <strain evidence="2">SWRI10</strain>
    </source>
</reference>
<dbReference type="PANTHER" id="PTHR42760">
    <property type="entry name" value="SHORT-CHAIN DEHYDROGENASES/REDUCTASES FAMILY MEMBER"/>
    <property type="match status" value="1"/>
</dbReference>
<proteinExistence type="inferred from homology"/>
<comment type="caution">
    <text evidence="2">The sequence shown here is derived from an EMBL/GenBank/DDBJ whole genome shotgun (WGS) entry which is preliminary data.</text>
</comment>
<sequence>MHINVKDGWHGSKYAIARMMRQQASAGRPRGRIINIASIRGLVGIAQQPAYCASKGSVVNLTRQLAVGFGRTNRHHAWWFVWQGAFSLEMPGG</sequence>
<dbReference type="Pfam" id="PF00106">
    <property type="entry name" value="adh_short"/>
    <property type="match status" value="1"/>
</dbReference>
<dbReference type="CDD" id="cd05233">
    <property type="entry name" value="SDR_c"/>
    <property type="match status" value="1"/>
</dbReference>
<reference evidence="3" key="3">
    <citation type="submission" date="2021-06" db="EMBL/GenBank/DDBJ databases">
        <title>Updating the genus Pseudomonas: Description of 43 new species and partition of the Pseudomonas putida group.</title>
        <authorList>
            <person name="Girard L."/>
            <person name="Lood C."/>
            <person name="Vandamme P."/>
            <person name="Rokni-Zadeh H."/>
            <person name="Van Noort V."/>
            <person name="Hofte M."/>
            <person name="Lavigne R."/>
            <person name="De Mot R."/>
        </authorList>
    </citation>
    <scope>NUCLEOTIDE SEQUENCE</scope>
    <source>
        <strain evidence="3">SWRI10</strain>
    </source>
</reference>
<dbReference type="PRINTS" id="PR00080">
    <property type="entry name" value="SDRFAMILY"/>
</dbReference>
<dbReference type="InterPro" id="IPR020904">
    <property type="entry name" value="Sc_DH/Rdtase_CS"/>
</dbReference>
<dbReference type="PROSITE" id="PS00061">
    <property type="entry name" value="ADH_SHORT"/>
    <property type="match status" value="1"/>
</dbReference>